<organism evidence="1">
    <name type="scientific">Salmonella enterica subsp. enterica serovar Bareilly</name>
    <dbReference type="NCBI Taxonomy" id="58096"/>
    <lineage>
        <taxon>Bacteria</taxon>
        <taxon>Pseudomonadati</taxon>
        <taxon>Pseudomonadota</taxon>
        <taxon>Gammaproteobacteria</taxon>
        <taxon>Enterobacterales</taxon>
        <taxon>Enterobacteriaceae</taxon>
        <taxon>Salmonella</taxon>
    </lineage>
</organism>
<proteinExistence type="predicted"/>
<evidence type="ECO:0000313" key="1">
    <source>
        <dbReference type="EMBL" id="EBS4094395.1"/>
    </source>
</evidence>
<comment type="caution">
    <text evidence="1">The sequence shown here is derived from an EMBL/GenBank/DDBJ whole genome shotgun (WGS) entry which is preliminary data.</text>
</comment>
<accession>A0A5U9SDG0</accession>
<gene>
    <name evidence="1" type="ORF">DPS53_03470</name>
</gene>
<reference evidence="1" key="1">
    <citation type="submission" date="2018-06" db="EMBL/GenBank/DDBJ databases">
        <authorList>
            <person name="Ashton P.M."/>
            <person name="Dallman T."/>
            <person name="Nair S."/>
            <person name="De Pinna E."/>
            <person name="Peters T."/>
            <person name="Grant K."/>
        </authorList>
    </citation>
    <scope>NUCLEOTIDE SEQUENCE [LARGE SCALE GENOMIC DNA]</scope>
    <source>
        <strain evidence="1">374035</strain>
    </source>
</reference>
<sequence>MAEPLCMASWHAAVLGALKELKWIRDADTYPERVTQLVTPAVFLAVDGWDAKNNADGQMTVVLSAALWVLVDRAGESENEKTEVAAKPDIFIRSAAADLTHWLDGQTFGLANVEPAIFISADTDETDPRLDDYLVWQISFNQTVTFGVDPFATDNLPLQRVWLGVAPEIGRQHVDDYRLIFEGKQGE</sequence>
<name>A0A5U9SDG0_SALET</name>
<protein>
    <submittedName>
        <fullName evidence="1">Uncharacterized protein</fullName>
    </submittedName>
</protein>
<dbReference type="EMBL" id="AAGVJY010000002">
    <property type="protein sequence ID" value="EBS4094395.1"/>
    <property type="molecule type" value="Genomic_DNA"/>
</dbReference>
<dbReference type="Proteomes" id="UP000839659">
    <property type="component" value="Unassembled WGS sequence"/>
</dbReference>
<dbReference type="AlphaFoldDB" id="A0A5U9SDG0"/>